<evidence type="ECO:0000313" key="3">
    <source>
        <dbReference type="Proteomes" id="UP001249851"/>
    </source>
</evidence>
<reference evidence="2" key="2">
    <citation type="journal article" date="2023" name="Science">
        <title>Genomic signatures of disease resistance in endangered staghorn corals.</title>
        <authorList>
            <person name="Vollmer S.V."/>
            <person name="Selwyn J.D."/>
            <person name="Despard B.A."/>
            <person name="Roesel C.L."/>
        </authorList>
    </citation>
    <scope>NUCLEOTIDE SEQUENCE</scope>
    <source>
        <strain evidence="2">K2</strain>
    </source>
</reference>
<feature type="region of interest" description="Disordered" evidence="1">
    <location>
        <begin position="1"/>
        <end position="34"/>
    </location>
</feature>
<protein>
    <submittedName>
        <fullName evidence="2">Uncharacterized protein</fullName>
    </submittedName>
</protein>
<comment type="caution">
    <text evidence="2">The sequence shown here is derived from an EMBL/GenBank/DDBJ whole genome shotgun (WGS) entry which is preliminary data.</text>
</comment>
<sequence length="181" mass="19567">MSEPVGDLPPLPPAPELPAPEPPAESLPGPATEPVVEPDQVFLFDFPLANDRLKLLEDKLKALEEKRGTNTVSAALSSVRNALQKPGTLYDPWEASAHVEALVRAARSVAHEKADYYAAILDELKGRSGSLSSSAHQRLLLSLLGDPTRAKVAKESSALLKAIQREEPSQFSRSSSRQLSR</sequence>
<reference evidence="2" key="1">
    <citation type="journal article" date="2023" name="G3 (Bethesda)">
        <title>Whole genome assembly and annotation of the endangered Caribbean coral Acropora cervicornis.</title>
        <authorList>
            <person name="Selwyn J.D."/>
            <person name="Vollmer S.V."/>
        </authorList>
    </citation>
    <scope>NUCLEOTIDE SEQUENCE</scope>
    <source>
        <strain evidence="2">K2</strain>
    </source>
</reference>
<organism evidence="2 3">
    <name type="scientific">Acropora cervicornis</name>
    <name type="common">Staghorn coral</name>
    <dbReference type="NCBI Taxonomy" id="6130"/>
    <lineage>
        <taxon>Eukaryota</taxon>
        <taxon>Metazoa</taxon>
        <taxon>Cnidaria</taxon>
        <taxon>Anthozoa</taxon>
        <taxon>Hexacorallia</taxon>
        <taxon>Scleractinia</taxon>
        <taxon>Astrocoeniina</taxon>
        <taxon>Acroporidae</taxon>
        <taxon>Acropora</taxon>
    </lineage>
</organism>
<keyword evidence="3" id="KW-1185">Reference proteome</keyword>
<dbReference type="AlphaFoldDB" id="A0AAD9V1F5"/>
<dbReference type="EMBL" id="JARQWQ010000047">
    <property type="protein sequence ID" value="KAK2557794.1"/>
    <property type="molecule type" value="Genomic_DNA"/>
</dbReference>
<dbReference type="Proteomes" id="UP001249851">
    <property type="component" value="Unassembled WGS sequence"/>
</dbReference>
<feature type="compositionally biased region" description="Pro residues" evidence="1">
    <location>
        <begin position="7"/>
        <end position="25"/>
    </location>
</feature>
<evidence type="ECO:0000313" key="2">
    <source>
        <dbReference type="EMBL" id="KAK2557794.1"/>
    </source>
</evidence>
<proteinExistence type="predicted"/>
<name>A0AAD9V1F5_ACRCE</name>
<gene>
    <name evidence="2" type="ORF">P5673_019751</name>
</gene>
<accession>A0AAD9V1F5</accession>
<evidence type="ECO:0000256" key="1">
    <source>
        <dbReference type="SAM" id="MobiDB-lite"/>
    </source>
</evidence>